<organism evidence="1 2">
    <name type="scientific">Colocasia esculenta</name>
    <name type="common">Wild taro</name>
    <name type="synonym">Arum esculentum</name>
    <dbReference type="NCBI Taxonomy" id="4460"/>
    <lineage>
        <taxon>Eukaryota</taxon>
        <taxon>Viridiplantae</taxon>
        <taxon>Streptophyta</taxon>
        <taxon>Embryophyta</taxon>
        <taxon>Tracheophyta</taxon>
        <taxon>Spermatophyta</taxon>
        <taxon>Magnoliopsida</taxon>
        <taxon>Liliopsida</taxon>
        <taxon>Araceae</taxon>
        <taxon>Aroideae</taxon>
        <taxon>Colocasieae</taxon>
        <taxon>Colocasia</taxon>
    </lineage>
</organism>
<sequence length="42" mass="4140">MEDAVRGVSPPPLLCLLLVGASPPPLVPPAGPTVEVGAVLPL</sequence>
<gene>
    <name evidence="1" type="ORF">Taro_010987</name>
</gene>
<dbReference type="Proteomes" id="UP000652761">
    <property type="component" value="Unassembled WGS sequence"/>
</dbReference>
<comment type="caution">
    <text evidence="1">The sequence shown here is derived from an EMBL/GenBank/DDBJ whole genome shotgun (WGS) entry which is preliminary data.</text>
</comment>
<reference evidence="1" key="1">
    <citation type="submission" date="2017-07" db="EMBL/GenBank/DDBJ databases">
        <title>Taro Niue Genome Assembly and Annotation.</title>
        <authorList>
            <person name="Atibalentja N."/>
            <person name="Keating K."/>
            <person name="Fields C.J."/>
        </authorList>
    </citation>
    <scope>NUCLEOTIDE SEQUENCE</scope>
    <source>
        <strain evidence="1">Niue_2</strain>
        <tissue evidence="1">Leaf</tissue>
    </source>
</reference>
<protein>
    <submittedName>
        <fullName evidence="1">Uncharacterized protein</fullName>
    </submittedName>
</protein>
<evidence type="ECO:0000313" key="2">
    <source>
        <dbReference type="Proteomes" id="UP000652761"/>
    </source>
</evidence>
<keyword evidence="2" id="KW-1185">Reference proteome</keyword>
<dbReference type="AlphaFoldDB" id="A0A843UBB9"/>
<name>A0A843UBB9_COLES</name>
<proteinExistence type="predicted"/>
<accession>A0A843UBB9</accession>
<evidence type="ECO:0000313" key="1">
    <source>
        <dbReference type="EMBL" id="MQL78563.1"/>
    </source>
</evidence>
<dbReference type="EMBL" id="NMUH01000406">
    <property type="protein sequence ID" value="MQL78563.1"/>
    <property type="molecule type" value="Genomic_DNA"/>
</dbReference>